<proteinExistence type="predicted"/>
<name>A0A699X9E4_TANCI</name>
<evidence type="ECO:0000256" key="1">
    <source>
        <dbReference type="SAM" id="MobiDB-lite"/>
    </source>
</evidence>
<protein>
    <submittedName>
        <fullName evidence="2">Uncharacterized protein</fullName>
    </submittedName>
</protein>
<dbReference type="EMBL" id="BKCJ011806079">
    <property type="protein sequence ID" value="GFD54456.1"/>
    <property type="molecule type" value="Genomic_DNA"/>
</dbReference>
<feature type="non-terminal residue" evidence="2">
    <location>
        <position position="1"/>
    </location>
</feature>
<comment type="caution">
    <text evidence="2">The sequence shown here is derived from an EMBL/GenBank/DDBJ whole genome shotgun (WGS) entry which is preliminary data.</text>
</comment>
<accession>A0A699X9E4</accession>
<sequence>IDGKFKFLPEGCIDDNECSPSLKSVNNEAPIIDVKPLMSVHPSDFVEDVVYSDDASVRDNKNPLVGTTLPPLPEAGKKLR</sequence>
<organism evidence="2">
    <name type="scientific">Tanacetum cinerariifolium</name>
    <name type="common">Dalmatian daisy</name>
    <name type="synonym">Chrysanthemum cinerariifolium</name>
    <dbReference type="NCBI Taxonomy" id="118510"/>
    <lineage>
        <taxon>Eukaryota</taxon>
        <taxon>Viridiplantae</taxon>
        <taxon>Streptophyta</taxon>
        <taxon>Embryophyta</taxon>
        <taxon>Tracheophyta</taxon>
        <taxon>Spermatophyta</taxon>
        <taxon>Magnoliopsida</taxon>
        <taxon>eudicotyledons</taxon>
        <taxon>Gunneridae</taxon>
        <taxon>Pentapetalae</taxon>
        <taxon>asterids</taxon>
        <taxon>campanulids</taxon>
        <taxon>Asterales</taxon>
        <taxon>Asteraceae</taxon>
        <taxon>Asteroideae</taxon>
        <taxon>Anthemideae</taxon>
        <taxon>Anthemidinae</taxon>
        <taxon>Tanacetum</taxon>
    </lineage>
</organism>
<gene>
    <name evidence="2" type="ORF">Tci_926425</name>
</gene>
<dbReference type="AlphaFoldDB" id="A0A699X9E4"/>
<evidence type="ECO:0000313" key="2">
    <source>
        <dbReference type="EMBL" id="GFD54456.1"/>
    </source>
</evidence>
<reference evidence="2" key="1">
    <citation type="journal article" date="2019" name="Sci. Rep.">
        <title>Draft genome of Tanacetum cinerariifolium, the natural source of mosquito coil.</title>
        <authorList>
            <person name="Yamashiro T."/>
            <person name="Shiraishi A."/>
            <person name="Satake H."/>
            <person name="Nakayama K."/>
        </authorList>
    </citation>
    <scope>NUCLEOTIDE SEQUENCE</scope>
</reference>
<feature type="region of interest" description="Disordered" evidence="1">
    <location>
        <begin position="60"/>
        <end position="80"/>
    </location>
</feature>